<dbReference type="Gene3D" id="3.40.50.300">
    <property type="entry name" value="P-loop containing nucleotide triphosphate hydrolases"/>
    <property type="match status" value="2"/>
</dbReference>
<sequence length="720" mass="80954">MDFIPTEVDTGQRGSEAELPVWDAIKSAFGADDLGIAYYKYPVIDKSGEDYDREPDFVVLHQELGLIVIECKGYQIDHIDTIQGQVWNLQGLTQSKAKPHPQARDQAFKIRSYFARESELTDEMGRCKIPVNVFIALPNISREEWTECGYDELPSTPRVLTSDDLSPQSLRDQLNKTPKMEALSSEEFRAARSVLGGGTVIGNEGTAAPPDPTTKGELYDTVEQRLPKLDQKQEEIGIQIPPGPQRIRGIAGSGKTILMAMKAARMHAKHPEWDIAVTFMTKSLYPQIQSLISRFYWHFAEEEPNWNKLRLLHGWGGHTVLDGMYYVLSQNTQTHEFLNVGDARARFGRFEKTPDLLDSCCGSLIESGEVPTMFDAVLIDEAQDFLPNFFKMCREALREPKRLVWAYDEAQSLNSLTAPRSENIFGTNDDGELLVDLSGSYEGGIQKSQIMRKAYRSPREVLMAAHYFGMGLKREQGAVQAITTKPGWENLGYEVVDGDFRRTGEDVRIRRPEENSPHPLSEHEEARPFVRFSAAETKREEIELIAESISQDITAHGLDPEQIMVILLDRETQENADEPTDRLDEATADDIVFNRVWDGESSVFAVDDEVTVTRINRAKGNEAAMVYISGLEHVDNVSSGQSLVRRRNQAFVAMTRTRGWCHVTGTGSCDAFDEMRSVLDGVTADEPEMVFPAPDPQSLENEMEAEPEPTTLTDFLPEEE</sequence>
<dbReference type="EMBL" id="CP019156">
    <property type="protein sequence ID" value="AUG49420.1"/>
    <property type="molecule type" value="Genomic_DNA"/>
</dbReference>
<name>A0A2H5A427_9EURY</name>
<geneLocation type="plasmid" evidence="3 4">
    <name>pNYT1</name>
</geneLocation>
<evidence type="ECO:0000259" key="2">
    <source>
        <dbReference type="Pfam" id="PF08378"/>
    </source>
</evidence>
<evidence type="ECO:0000256" key="1">
    <source>
        <dbReference type="SAM" id="MobiDB-lite"/>
    </source>
</evidence>
<feature type="region of interest" description="Disordered" evidence="1">
    <location>
        <begin position="687"/>
        <end position="720"/>
    </location>
</feature>
<feature type="domain" description="NERD" evidence="2">
    <location>
        <begin position="14"/>
        <end position="117"/>
    </location>
</feature>
<dbReference type="AlphaFoldDB" id="A0A2H5A427"/>
<dbReference type="InterPro" id="IPR011528">
    <property type="entry name" value="NERD"/>
</dbReference>
<dbReference type="Pfam" id="PF08378">
    <property type="entry name" value="NERD"/>
    <property type="match status" value="1"/>
</dbReference>
<dbReference type="SUPFAM" id="SSF52540">
    <property type="entry name" value="P-loop containing nucleoside triphosphate hydrolases"/>
    <property type="match status" value="1"/>
</dbReference>
<keyword evidence="4" id="KW-1185">Reference proteome</keyword>
<gene>
    <name evidence="3" type="ORF">BVU17_17710</name>
</gene>
<evidence type="ECO:0000313" key="4">
    <source>
        <dbReference type="Proteomes" id="UP000242917"/>
    </source>
</evidence>
<dbReference type="Proteomes" id="UP000242917">
    <property type="component" value="Plasmid pNYT1"/>
</dbReference>
<dbReference type="OrthoDB" id="62197at2157"/>
<dbReference type="InterPro" id="IPR027417">
    <property type="entry name" value="P-loop_NTPase"/>
</dbReference>
<accession>A0A2H5A427</accession>
<organism evidence="3 4">
    <name type="scientific">Haloarcula taiwanensis</name>
    <dbReference type="NCBI Taxonomy" id="1932004"/>
    <lineage>
        <taxon>Archaea</taxon>
        <taxon>Methanobacteriati</taxon>
        <taxon>Methanobacteriota</taxon>
        <taxon>Stenosarchaea group</taxon>
        <taxon>Halobacteria</taxon>
        <taxon>Halobacteriales</taxon>
        <taxon>Haloarculaceae</taxon>
        <taxon>Haloarcula</taxon>
    </lineage>
</organism>
<proteinExistence type="predicted"/>
<protein>
    <recommendedName>
        <fullName evidence="2">NERD domain-containing protein</fullName>
    </recommendedName>
</protein>
<evidence type="ECO:0000313" key="3">
    <source>
        <dbReference type="EMBL" id="AUG49420.1"/>
    </source>
</evidence>
<dbReference type="KEGG" id="hta:BVU17_17710"/>
<keyword evidence="3" id="KW-0614">Plasmid</keyword>
<reference evidence="3 4" key="1">
    <citation type="submission" date="2017-01" db="EMBL/GenBank/DDBJ databases">
        <title>A Red Light-Sensitive Sensory Rhodopsin I From Haloarcula taiwanensis, A New Haloarchaeon Isolated From Taiwan.</title>
        <authorList>
            <person name="Yang C.-S."/>
            <person name="Han Y.-A."/>
            <person name="Chen P.-C."/>
            <person name="Ng W.V."/>
            <person name="Chen T.-W."/>
        </authorList>
    </citation>
    <scope>NUCLEOTIDE SEQUENCE [LARGE SCALE GENOMIC DNA]</scope>
    <source>
        <strain evidence="3 4">Taiwanensis</strain>
        <plasmid evidence="3 4">pNYT1</plasmid>
    </source>
</reference>